<reference evidence="9" key="2">
    <citation type="submission" date="2022-06" db="UniProtKB">
        <authorList>
            <consortium name="EnsemblMetazoa"/>
        </authorList>
    </citation>
    <scope>IDENTIFICATION</scope>
    <source>
        <strain evidence="9">PS312</strain>
    </source>
</reference>
<dbReference type="GO" id="GO:0004497">
    <property type="term" value="F:monooxygenase activity"/>
    <property type="evidence" value="ECO:0007669"/>
    <property type="project" value="UniProtKB-KW"/>
</dbReference>
<dbReference type="GO" id="GO:0016020">
    <property type="term" value="C:membrane"/>
    <property type="evidence" value="ECO:0007669"/>
    <property type="project" value="UniProtKB-SubCell"/>
</dbReference>
<evidence type="ECO:0000256" key="4">
    <source>
        <dbReference type="ARBA" id="ARBA00022692"/>
    </source>
</evidence>
<keyword evidence="8" id="KW-0408">Iron</keyword>
<keyword evidence="4" id="KW-0812">Transmembrane</keyword>
<keyword evidence="7" id="KW-0472">Membrane</keyword>
<keyword evidence="6" id="KW-0560">Oxidoreductase</keyword>
<dbReference type="PANTHER" id="PTHR23294:SF18">
    <property type="entry name" value="UNC93-LIKE PROTEIN MFSD11"/>
    <property type="match status" value="1"/>
</dbReference>
<dbReference type="Proteomes" id="UP000005239">
    <property type="component" value="Unassembled WGS sequence"/>
</dbReference>
<dbReference type="SUPFAM" id="SSF48264">
    <property type="entry name" value="Cytochrome P450"/>
    <property type="match status" value="1"/>
</dbReference>
<comment type="similarity">
    <text evidence="2">Belongs to the unc-93 family.</text>
</comment>
<keyword evidence="10" id="KW-1185">Reference proteome</keyword>
<accession>A0A8R1Y6D8</accession>
<dbReference type="PRINTS" id="PR00463">
    <property type="entry name" value="EP450I"/>
</dbReference>
<evidence type="ECO:0000313" key="10">
    <source>
        <dbReference type="Proteomes" id="UP000005239"/>
    </source>
</evidence>
<name>A0A2A6BFG6_PRIPA</name>
<dbReference type="GO" id="GO:0016705">
    <property type="term" value="F:oxidoreductase activity, acting on paired donors, with incorporation or reduction of molecular oxygen"/>
    <property type="evidence" value="ECO:0007669"/>
    <property type="project" value="InterPro"/>
</dbReference>
<dbReference type="AlphaFoldDB" id="A0A2A6BFG6"/>
<organism evidence="9 10">
    <name type="scientific">Pristionchus pacificus</name>
    <name type="common">Parasitic nematode worm</name>
    <dbReference type="NCBI Taxonomy" id="54126"/>
    <lineage>
        <taxon>Eukaryota</taxon>
        <taxon>Metazoa</taxon>
        <taxon>Ecdysozoa</taxon>
        <taxon>Nematoda</taxon>
        <taxon>Chromadorea</taxon>
        <taxon>Rhabditida</taxon>
        <taxon>Rhabditina</taxon>
        <taxon>Diplogasteromorpha</taxon>
        <taxon>Diplogasteroidea</taxon>
        <taxon>Neodiplogasteridae</taxon>
        <taxon>Pristionchus</taxon>
    </lineage>
</organism>
<dbReference type="Pfam" id="PF00067">
    <property type="entry name" value="p450"/>
    <property type="match status" value="1"/>
</dbReference>
<comment type="similarity">
    <text evidence="3">Belongs to the cytochrome P450 family.</text>
</comment>
<accession>A0A2A6BFG6</accession>
<comment type="subcellular location">
    <subcellularLocation>
        <location evidence="1">Membrane</location>
        <topology evidence="1">Multi-pass membrane protein</topology>
    </subcellularLocation>
</comment>
<dbReference type="OrthoDB" id="1470350at2759"/>
<dbReference type="SUPFAM" id="SSF103473">
    <property type="entry name" value="MFS general substrate transporter"/>
    <property type="match status" value="1"/>
</dbReference>
<dbReference type="PRINTS" id="PR00385">
    <property type="entry name" value="P450"/>
</dbReference>
<feature type="binding site" description="axial binding residue" evidence="8">
    <location>
        <position position="892"/>
    </location>
    <ligand>
        <name>heme</name>
        <dbReference type="ChEBI" id="CHEBI:30413"/>
    </ligand>
    <ligandPart>
        <name>Fe</name>
        <dbReference type="ChEBI" id="CHEBI:18248"/>
    </ligandPart>
</feature>
<comment type="cofactor">
    <cofactor evidence="8">
        <name>heme</name>
        <dbReference type="ChEBI" id="CHEBI:30413"/>
    </cofactor>
</comment>
<dbReference type="GO" id="GO:0005506">
    <property type="term" value="F:iron ion binding"/>
    <property type="evidence" value="ECO:0007669"/>
    <property type="project" value="InterPro"/>
</dbReference>
<dbReference type="InterPro" id="IPR051617">
    <property type="entry name" value="UNC-93-like_regulator"/>
</dbReference>
<dbReference type="Gene3D" id="1.10.630.10">
    <property type="entry name" value="Cytochrome P450"/>
    <property type="match status" value="1"/>
</dbReference>
<dbReference type="PANTHER" id="PTHR23294">
    <property type="entry name" value="ET TRANSLATION PRODUCT-RELATED"/>
    <property type="match status" value="1"/>
</dbReference>
<dbReference type="Gene3D" id="1.20.1250.20">
    <property type="entry name" value="MFS general substrate transporter like domains"/>
    <property type="match status" value="1"/>
</dbReference>
<evidence type="ECO:0000256" key="6">
    <source>
        <dbReference type="ARBA" id="ARBA00023033"/>
    </source>
</evidence>
<dbReference type="InterPro" id="IPR002401">
    <property type="entry name" value="Cyt_P450_E_grp-I"/>
</dbReference>
<evidence type="ECO:0000256" key="1">
    <source>
        <dbReference type="ARBA" id="ARBA00004141"/>
    </source>
</evidence>
<evidence type="ECO:0000256" key="2">
    <source>
        <dbReference type="ARBA" id="ARBA00009172"/>
    </source>
</evidence>
<dbReference type="InterPro" id="IPR001128">
    <property type="entry name" value="Cyt_P450"/>
</dbReference>
<dbReference type="InterPro" id="IPR010291">
    <property type="entry name" value="Ion_channel_UNC-93"/>
</dbReference>
<proteinExistence type="inferred from homology"/>
<dbReference type="InterPro" id="IPR036396">
    <property type="entry name" value="Cyt_P450_sf"/>
</dbReference>
<keyword evidence="8" id="KW-0479">Metal-binding</keyword>
<keyword evidence="6" id="KW-0503">Monooxygenase</keyword>
<dbReference type="CDD" id="cd20628">
    <property type="entry name" value="CYP4"/>
    <property type="match status" value="1"/>
</dbReference>
<dbReference type="Pfam" id="PF05978">
    <property type="entry name" value="UNC-93"/>
    <property type="match status" value="1"/>
</dbReference>
<keyword evidence="8" id="KW-0349">Heme</keyword>
<keyword evidence="5" id="KW-1133">Transmembrane helix</keyword>
<sequence length="947" mass="106506">MLDSRYALFTTIVLGVAHMCMFVGYDEGSFIVESVLHSVHDRKPDEMNEHAGYYGQAIVNAFNMVGHIVAPAILCVINAKWTMVIGSVFFSISFASYILMNEYVIYVSSAFLGLLFAVFNAGYSRYITQISTVATIEKINGLEWSIACLSTLVGGFLYIPLTLMDPKSSEPSLYREYSDTQIRLMYGTFTVIGIISNVIFCFLPTREVDNSISSIAKAADDEKGGKAAKIRESIKLTLKSFFDPLVLQLSPHFIYVGWQNSIWLSVYPTTLQFTQSLSSSIFVTAYYGMTFSIGSLTMGTLMGPLSRRIVRFGQTPCLILAAGLQLLCGTLILLSTPNMSTISPNDDPSLLIPPNVPLALAMGFLFGLLDGCNNTNRTVMCATALPAKRAQVFAIARFYQALSGSILLFASPILTTYWMLGIEAILFVIGASFYLRVVSLLNKSHRPSRMGFFFKLCAVGLLGLIFFGQRLLKAWRDHCHRKELTAKMPGDEGIPFFGHLLDFGNSDIALSTTVPARCRRLRAIEGGRILKLWLINVLAFFPLDGHMASYILHSSTEIQKGDEYDAFEPWVGRGLIFSGGKKWHKRRKMLVPAFTPSLMDNYIKTMHKHAKVLQEVLAEKVGKEFDFFPYSKRCALDIICDTAMGKVLDAQHTPDQPYVRSIGVLMKLGMEVPFKPHLWFKIGRYLTGWQQEYDENVVPAHALTNKVIMDRMEYVPSDEGANTRQKNFLDMLIAAQESNGLNLDDIREEVDTFMFAGHDTTATALGWIVWCLANHPEYQEQCYEEVTKILGDEEPTKLKLASLRYLEKCIKEALRLFPSVPYIIRALQNDLVMDTYTLPAGSSLVISPFLIHRNEKIYPNPEVYDPERFTPENIKTRHVDDFCAFAAGPRNCIGQKFAMHEMKVVMAAILRKYKLKNISKRKLHDVTLLTEVILRAQEGINVVVERR</sequence>
<evidence type="ECO:0000256" key="7">
    <source>
        <dbReference type="ARBA" id="ARBA00023136"/>
    </source>
</evidence>
<evidence type="ECO:0000313" key="9">
    <source>
        <dbReference type="EnsemblMetazoa" id="PPA07006.1"/>
    </source>
</evidence>
<evidence type="ECO:0000256" key="5">
    <source>
        <dbReference type="ARBA" id="ARBA00022989"/>
    </source>
</evidence>
<dbReference type="InterPro" id="IPR036259">
    <property type="entry name" value="MFS_trans_sf"/>
</dbReference>
<dbReference type="EnsemblMetazoa" id="PPA07006.1">
    <property type="protein sequence ID" value="PPA07006.1"/>
    <property type="gene ID" value="WBGene00096560"/>
</dbReference>
<protein>
    <submittedName>
        <fullName evidence="9">Membrane transporter</fullName>
    </submittedName>
</protein>
<reference evidence="10" key="1">
    <citation type="journal article" date="2008" name="Nat. Genet.">
        <title>The Pristionchus pacificus genome provides a unique perspective on nematode lifestyle and parasitism.</title>
        <authorList>
            <person name="Dieterich C."/>
            <person name="Clifton S.W."/>
            <person name="Schuster L.N."/>
            <person name="Chinwalla A."/>
            <person name="Delehaunty K."/>
            <person name="Dinkelacker I."/>
            <person name="Fulton L."/>
            <person name="Fulton R."/>
            <person name="Godfrey J."/>
            <person name="Minx P."/>
            <person name="Mitreva M."/>
            <person name="Roeseler W."/>
            <person name="Tian H."/>
            <person name="Witte H."/>
            <person name="Yang S.P."/>
            <person name="Wilson R.K."/>
            <person name="Sommer R.J."/>
        </authorList>
    </citation>
    <scope>NUCLEOTIDE SEQUENCE [LARGE SCALE GENOMIC DNA]</scope>
    <source>
        <strain evidence="10">PS312</strain>
    </source>
</reference>
<evidence type="ECO:0000256" key="8">
    <source>
        <dbReference type="PIRSR" id="PIRSR602401-1"/>
    </source>
</evidence>
<evidence type="ECO:0000256" key="3">
    <source>
        <dbReference type="ARBA" id="ARBA00010617"/>
    </source>
</evidence>
<gene>
    <name evidence="9" type="primary">WBGene00096560</name>
</gene>
<dbReference type="GO" id="GO:0020037">
    <property type="term" value="F:heme binding"/>
    <property type="evidence" value="ECO:0007669"/>
    <property type="project" value="InterPro"/>
</dbReference>